<dbReference type="PANTHER" id="PTHR34676:SF27">
    <property type="entry name" value="ASPARTYL-TRNA SYNTHETASE"/>
    <property type="match status" value="1"/>
</dbReference>
<dbReference type="Proteomes" id="UP000008827">
    <property type="component" value="Chromosome 6"/>
</dbReference>
<protein>
    <submittedName>
        <fullName evidence="1 2">Uncharacterized protein</fullName>
    </submittedName>
</protein>
<dbReference type="OMA" id="KNWIDEE"/>
<gene>
    <name evidence="1" type="ORF">GLYMA_06G224600</name>
</gene>
<dbReference type="PANTHER" id="PTHR34676">
    <property type="entry name" value="DUF4219 DOMAIN-CONTAINING PROTEIN-RELATED"/>
    <property type="match status" value="1"/>
</dbReference>
<dbReference type="AlphaFoldDB" id="A0A0R0JKI6"/>
<dbReference type="EMBL" id="CM000839">
    <property type="protein sequence ID" value="KRH55006.1"/>
    <property type="molecule type" value="Genomic_DNA"/>
</dbReference>
<evidence type="ECO:0000313" key="3">
    <source>
        <dbReference type="Proteomes" id="UP000008827"/>
    </source>
</evidence>
<reference evidence="2" key="2">
    <citation type="submission" date="2018-02" db="UniProtKB">
        <authorList>
            <consortium name="EnsemblPlants"/>
        </authorList>
    </citation>
    <scope>IDENTIFICATION</scope>
    <source>
        <strain evidence="2">Williams 82</strain>
    </source>
</reference>
<dbReference type="EnsemblPlants" id="KRH55006">
    <property type="protein sequence ID" value="KRH55006"/>
    <property type="gene ID" value="GLYMA_06G224600"/>
</dbReference>
<dbReference type="Gramene" id="KRH55006">
    <property type="protein sequence ID" value="KRH55006"/>
    <property type="gene ID" value="GLYMA_06G224600"/>
</dbReference>
<sequence length="156" mass="18160">MADDQCQFITEGTSLTRPPGFVGEDYPYGKDKMKMYIKSTQYRIWLIITNGDIRIHRLEAGWIDDNLAIMELNTKARYTLTCAISKNEYNKICRLRTTKEIWDSLSINHEGTEDVRLRNVVTLTRHFESFTMKDEESVDDMFGRLQVLLKNLNAIG</sequence>
<evidence type="ECO:0000313" key="2">
    <source>
        <dbReference type="EnsemblPlants" id="KRH55006"/>
    </source>
</evidence>
<dbReference type="Pfam" id="PF14223">
    <property type="entry name" value="Retrotran_gag_2"/>
    <property type="match status" value="1"/>
</dbReference>
<organism evidence="1">
    <name type="scientific">Glycine max</name>
    <name type="common">Soybean</name>
    <name type="synonym">Glycine hispida</name>
    <dbReference type="NCBI Taxonomy" id="3847"/>
    <lineage>
        <taxon>Eukaryota</taxon>
        <taxon>Viridiplantae</taxon>
        <taxon>Streptophyta</taxon>
        <taxon>Embryophyta</taxon>
        <taxon>Tracheophyta</taxon>
        <taxon>Spermatophyta</taxon>
        <taxon>Magnoliopsida</taxon>
        <taxon>eudicotyledons</taxon>
        <taxon>Gunneridae</taxon>
        <taxon>Pentapetalae</taxon>
        <taxon>rosids</taxon>
        <taxon>fabids</taxon>
        <taxon>Fabales</taxon>
        <taxon>Fabaceae</taxon>
        <taxon>Papilionoideae</taxon>
        <taxon>50 kb inversion clade</taxon>
        <taxon>NPAAA clade</taxon>
        <taxon>indigoferoid/millettioid clade</taxon>
        <taxon>Phaseoleae</taxon>
        <taxon>Glycine</taxon>
        <taxon>Glycine subgen. Soja</taxon>
    </lineage>
</organism>
<accession>A0A0R0JKI6</accession>
<keyword evidence="3" id="KW-1185">Reference proteome</keyword>
<proteinExistence type="predicted"/>
<evidence type="ECO:0000313" key="1">
    <source>
        <dbReference type="EMBL" id="KRH55006.1"/>
    </source>
</evidence>
<name>A0A0R0JKI6_SOYBN</name>
<reference evidence="1" key="3">
    <citation type="submission" date="2018-07" db="EMBL/GenBank/DDBJ databases">
        <title>WGS assembly of Glycine max.</title>
        <authorList>
            <person name="Schmutz J."/>
            <person name="Cannon S."/>
            <person name="Schlueter J."/>
            <person name="Ma J."/>
            <person name="Mitros T."/>
            <person name="Nelson W."/>
            <person name="Hyten D."/>
            <person name="Song Q."/>
            <person name="Thelen J."/>
            <person name="Cheng J."/>
            <person name="Xu D."/>
            <person name="Hellsten U."/>
            <person name="May G."/>
            <person name="Yu Y."/>
            <person name="Sakurai T."/>
            <person name="Umezawa T."/>
            <person name="Bhattacharyya M."/>
            <person name="Sandhu D."/>
            <person name="Valliyodan B."/>
            <person name="Lindquist E."/>
            <person name="Peto M."/>
            <person name="Grant D."/>
            <person name="Shu S."/>
            <person name="Goodstein D."/>
            <person name="Barry K."/>
            <person name="Futrell-Griggs M."/>
            <person name="Abernathy B."/>
            <person name="Du J."/>
            <person name="Tian Z."/>
            <person name="Zhu L."/>
            <person name="Gill N."/>
            <person name="Joshi T."/>
            <person name="Libault M."/>
            <person name="Sethuraman A."/>
            <person name="Zhang X."/>
            <person name="Shinozaki K."/>
            <person name="Nguyen H."/>
            <person name="Wing R."/>
            <person name="Cregan P."/>
            <person name="Specht J."/>
            <person name="Grimwood J."/>
            <person name="Rokhsar D."/>
            <person name="Stacey G."/>
            <person name="Shoemaker R."/>
            <person name="Jackson S."/>
        </authorList>
    </citation>
    <scope>NUCLEOTIDE SEQUENCE</scope>
    <source>
        <tissue evidence="1">Callus</tissue>
    </source>
</reference>
<dbReference type="InParanoid" id="A0A0R0JKI6"/>
<reference evidence="1 2" key="1">
    <citation type="journal article" date="2010" name="Nature">
        <title>Genome sequence of the palaeopolyploid soybean.</title>
        <authorList>
            <person name="Schmutz J."/>
            <person name="Cannon S.B."/>
            <person name="Schlueter J."/>
            <person name="Ma J."/>
            <person name="Mitros T."/>
            <person name="Nelson W."/>
            <person name="Hyten D.L."/>
            <person name="Song Q."/>
            <person name="Thelen J.J."/>
            <person name="Cheng J."/>
            <person name="Xu D."/>
            <person name="Hellsten U."/>
            <person name="May G.D."/>
            <person name="Yu Y."/>
            <person name="Sakurai T."/>
            <person name="Umezawa T."/>
            <person name="Bhattacharyya M.K."/>
            <person name="Sandhu D."/>
            <person name="Valliyodan B."/>
            <person name="Lindquist E."/>
            <person name="Peto M."/>
            <person name="Grant D."/>
            <person name="Shu S."/>
            <person name="Goodstein D."/>
            <person name="Barry K."/>
            <person name="Futrell-Griggs M."/>
            <person name="Abernathy B."/>
            <person name="Du J."/>
            <person name="Tian Z."/>
            <person name="Zhu L."/>
            <person name="Gill N."/>
            <person name="Joshi T."/>
            <person name="Libault M."/>
            <person name="Sethuraman A."/>
            <person name="Zhang X.-C."/>
            <person name="Shinozaki K."/>
            <person name="Nguyen H.T."/>
            <person name="Wing R.A."/>
            <person name="Cregan P."/>
            <person name="Specht J."/>
            <person name="Grimwood J."/>
            <person name="Rokhsar D."/>
            <person name="Stacey G."/>
            <person name="Shoemaker R.C."/>
            <person name="Jackson S.A."/>
        </authorList>
    </citation>
    <scope>NUCLEOTIDE SEQUENCE</scope>
    <source>
        <strain evidence="2">cv. Williams 82</strain>
        <tissue evidence="1">Callus</tissue>
    </source>
</reference>